<reference evidence="17 18" key="1">
    <citation type="submission" date="2021-05" db="EMBL/GenBank/DDBJ databases">
        <title>Kineosporia and Streptomyces sp. nov. two new marine actinobacteria isolated from Coral.</title>
        <authorList>
            <person name="Buangrab K."/>
            <person name="Sutthacheep M."/>
            <person name="Yeemin T."/>
            <person name="Harunari E."/>
            <person name="Igarashi Y."/>
            <person name="Kanchanasin P."/>
            <person name="Tanasupawat S."/>
            <person name="Phongsopitanun W."/>
        </authorList>
    </citation>
    <scope>NUCLEOTIDE SEQUENCE [LARGE SCALE GENOMIC DNA]</scope>
    <source>
        <strain evidence="17 18">J2-2</strain>
    </source>
</reference>
<sequence>MTEYTALGSLQVATLLKEFVEGEALSACGVDPQAFWSGFERLVADLAPRNRELLAERDRLQAEIDGWHHAHPGFDAAEYEAFLREIGYLVPEPAPAPIGTSGVDDEIARTAGPQLVVPVSNARYSLNAANARWGSLYDALYGTDVIAEDGGAQRGGGYNPVRGEKVIAYGRAFLDRIAPLAEGSHADAGSYSVAGGELVVHVPSGKTTLSDPSLFAGYTGTATQPDSLLLTHHGLHVEIVIDRTGPIGRTDGAGVQDIVLESAVTTIVDFEDSVAAVDAEDKVRDYRTWLGLSRGDLTAEVSKGGSTFARTLNPDRVYAVPTNHGEQLTLPGRSLMFVRNVGHLMTTDAVLDATGSQVPEGILDAVITTLAALPGVRSGANSRTGSVYIVKPKMHGPDEVAFAVTLFERTEELLRLPSNTIKLGLMDEERRTSLNLAACIAAARDRIVFVNTGFLDRSGDEIHTSLEAGPLVRKEDLKTQHWLASYEKQNVDVALACGFSGRAQIGKGMWAMPDLMADMLEQKIAQPRAGATTAWVPSPTAATLHALHYHDVDVAAVQAELAGQGRRTGVADLLRIPLGDPSQWDDAVRAEQVDNNCQSILGYVVRWVDQGIGCSKVPDIHDVGLMEDRATLRISSQLLANWLRHEVIGEQQVRESLARMAAVVDRQNQGDPAYRPMTADLENSQAFLAASDLILLGARQPSGYTEPILHARRRAAKAVASMTHVTGLSVG</sequence>
<evidence type="ECO:0000256" key="3">
    <source>
        <dbReference type="ARBA" id="ARBA00022490"/>
    </source>
</evidence>
<comment type="caution">
    <text evidence="10">Lacks conserved residue(s) required for the propagation of feature annotation.</text>
</comment>
<feature type="binding site" evidence="10">
    <location>
        <position position="456"/>
    </location>
    <ligand>
        <name>Mg(2+)</name>
        <dbReference type="ChEBI" id="CHEBI:18420"/>
    </ligand>
</feature>
<feature type="active site" description="Proton acceptor" evidence="10">
    <location>
        <position position="339"/>
    </location>
</feature>
<comment type="cofactor">
    <cofactor evidence="1 10">
        <name>Mg(2+)</name>
        <dbReference type="ChEBI" id="CHEBI:18420"/>
    </cofactor>
</comment>
<keyword evidence="6 10" id="KW-0479">Metal-binding</keyword>
<feature type="binding site" evidence="10">
    <location>
        <begin position="123"/>
        <end position="124"/>
    </location>
    <ligand>
        <name>acetyl-CoA</name>
        <dbReference type="ChEBI" id="CHEBI:57288"/>
    </ligand>
</feature>
<feature type="active site" description="Proton donor" evidence="10">
    <location>
        <position position="628"/>
    </location>
</feature>
<feature type="domain" description="Malate synthase N-terminal" evidence="14">
    <location>
        <begin position="17"/>
        <end position="72"/>
    </location>
</feature>
<feature type="binding site" evidence="10">
    <location>
        <position position="428"/>
    </location>
    <ligand>
        <name>Mg(2+)</name>
        <dbReference type="ChEBI" id="CHEBI:18420"/>
    </ligand>
</feature>
<keyword evidence="17" id="KW-0012">Acyltransferase</keyword>
<dbReference type="InterPro" id="IPR048357">
    <property type="entry name" value="MSG_insertion"/>
</dbReference>
<keyword evidence="8 10" id="KW-0558">Oxidation</keyword>
<evidence type="ECO:0000256" key="12">
    <source>
        <dbReference type="RuleBase" id="RU003572"/>
    </source>
</evidence>
<comment type="similarity">
    <text evidence="10 12">Belongs to the malate synthase family. GlcB subfamily.</text>
</comment>
<dbReference type="Pfam" id="PF01274">
    <property type="entry name" value="MS_TIM-barrel"/>
    <property type="match status" value="1"/>
</dbReference>
<evidence type="ECO:0000259" key="13">
    <source>
        <dbReference type="Pfam" id="PF01274"/>
    </source>
</evidence>
<evidence type="ECO:0000256" key="11">
    <source>
        <dbReference type="NCBIfam" id="TIGR01345"/>
    </source>
</evidence>
<evidence type="ECO:0000256" key="9">
    <source>
        <dbReference type="ARBA" id="ARBA00047918"/>
    </source>
</evidence>
<dbReference type="Proteomes" id="UP001197247">
    <property type="component" value="Unassembled WGS sequence"/>
</dbReference>
<name>A0ABS5TLJ9_9ACTN</name>
<dbReference type="EC" id="2.3.3.9" evidence="10 11"/>
<dbReference type="EMBL" id="JAHBAY010000010">
    <property type="protein sequence ID" value="MBT0771975.1"/>
    <property type="molecule type" value="Genomic_DNA"/>
</dbReference>
<comment type="pathway">
    <text evidence="10 12">Carbohydrate metabolism; glyoxylate cycle; (S)-malate from isocitrate: step 2/2.</text>
</comment>
<dbReference type="Pfam" id="PF20658">
    <property type="entry name" value="MSG_insertion"/>
    <property type="match status" value="1"/>
</dbReference>
<feature type="binding site" evidence="10">
    <location>
        <position position="537"/>
    </location>
    <ligand>
        <name>acetyl-CoA</name>
        <dbReference type="ChEBI" id="CHEBI:57288"/>
    </ligand>
</feature>
<keyword evidence="5 10" id="KW-0808">Transferase</keyword>
<evidence type="ECO:0000256" key="4">
    <source>
        <dbReference type="ARBA" id="ARBA00022532"/>
    </source>
</evidence>
<dbReference type="SUPFAM" id="SSF51645">
    <property type="entry name" value="Malate synthase G"/>
    <property type="match status" value="1"/>
</dbReference>
<evidence type="ECO:0000256" key="10">
    <source>
        <dbReference type="HAMAP-Rule" id="MF_00641"/>
    </source>
</evidence>
<protein>
    <recommendedName>
        <fullName evidence="10 11">Malate synthase G</fullName>
        <ecNumber evidence="10 11">2.3.3.9</ecNumber>
    </recommendedName>
</protein>
<evidence type="ECO:0000256" key="7">
    <source>
        <dbReference type="ARBA" id="ARBA00022842"/>
    </source>
</evidence>
<dbReference type="HAMAP" id="MF_00641">
    <property type="entry name" value="Malate_synth_G"/>
    <property type="match status" value="1"/>
</dbReference>
<feature type="domain" description="Malate synthase TIM barrel" evidence="13">
    <location>
        <begin position="336"/>
        <end position="574"/>
    </location>
</feature>
<dbReference type="InterPro" id="IPR048355">
    <property type="entry name" value="MS_C"/>
</dbReference>
<dbReference type="InterPro" id="IPR001465">
    <property type="entry name" value="Malate_synthase_TIM"/>
</dbReference>
<feature type="binding site" evidence="10">
    <location>
        <begin position="453"/>
        <end position="456"/>
    </location>
    <ligand>
        <name>glyoxylate</name>
        <dbReference type="ChEBI" id="CHEBI:36655"/>
    </ligand>
</feature>
<dbReference type="InterPro" id="IPR044856">
    <property type="entry name" value="Malate_synth_C_sf"/>
</dbReference>
<comment type="subunit">
    <text evidence="10">Monomer.</text>
</comment>
<dbReference type="NCBIfam" id="TIGR01345">
    <property type="entry name" value="malate_syn_G"/>
    <property type="match status" value="1"/>
</dbReference>
<evidence type="ECO:0000256" key="5">
    <source>
        <dbReference type="ARBA" id="ARBA00022679"/>
    </source>
</evidence>
<feature type="binding site" evidence="10">
    <location>
        <position position="273"/>
    </location>
    <ligand>
        <name>acetyl-CoA</name>
        <dbReference type="ChEBI" id="CHEBI:57288"/>
    </ligand>
</feature>
<feature type="binding site" evidence="10">
    <location>
        <position position="428"/>
    </location>
    <ligand>
        <name>glyoxylate</name>
        <dbReference type="ChEBI" id="CHEBI:36655"/>
    </ligand>
</feature>
<dbReference type="Gene3D" id="3.20.20.360">
    <property type="entry name" value="Malate synthase, domain 3"/>
    <property type="match status" value="2"/>
</dbReference>
<comment type="subcellular location">
    <subcellularLocation>
        <location evidence="10 12">Cytoplasm</location>
    </subcellularLocation>
</comment>
<comment type="caution">
    <text evidence="17">The sequence shown here is derived from an EMBL/GenBank/DDBJ whole genome shotgun (WGS) entry which is preliminary data.</text>
</comment>
<keyword evidence="18" id="KW-1185">Reference proteome</keyword>
<dbReference type="Pfam" id="PF20656">
    <property type="entry name" value="MS_N"/>
    <property type="match status" value="1"/>
</dbReference>
<evidence type="ECO:0000256" key="2">
    <source>
        <dbReference type="ARBA" id="ARBA00022435"/>
    </source>
</evidence>
<evidence type="ECO:0000259" key="15">
    <source>
        <dbReference type="Pfam" id="PF20658"/>
    </source>
</evidence>
<dbReference type="RefSeq" id="WP_214158334.1">
    <property type="nucleotide sequence ID" value="NZ_JAHBAY010000010.1"/>
</dbReference>
<dbReference type="InterPro" id="IPR006253">
    <property type="entry name" value="Malate_synthG"/>
</dbReference>
<keyword evidence="3 10" id="KW-0963">Cytoplasm</keyword>
<accession>A0ABS5TLJ9</accession>
<dbReference type="InterPro" id="IPR011076">
    <property type="entry name" value="Malate_synth_sf"/>
</dbReference>
<keyword evidence="4 10" id="KW-0816">Tricarboxylic acid cycle</keyword>
<evidence type="ECO:0000256" key="1">
    <source>
        <dbReference type="ARBA" id="ARBA00001946"/>
    </source>
</evidence>
<feature type="binding site" evidence="10">
    <location>
        <position position="310"/>
    </location>
    <ligand>
        <name>acetyl-CoA</name>
        <dbReference type="ChEBI" id="CHEBI:57288"/>
    </ligand>
</feature>
<dbReference type="PANTHER" id="PTHR42739">
    <property type="entry name" value="MALATE SYNTHASE G"/>
    <property type="match status" value="1"/>
</dbReference>
<evidence type="ECO:0000313" key="17">
    <source>
        <dbReference type="EMBL" id="MBT0771975.1"/>
    </source>
</evidence>
<feature type="modified residue" description="Cysteine sulfenic acid (-SOH)" evidence="10">
    <location>
        <position position="614"/>
    </location>
</feature>
<evidence type="ECO:0000313" key="18">
    <source>
        <dbReference type="Proteomes" id="UP001197247"/>
    </source>
</evidence>
<evidence type="ECO:0000256" key="8">
    <source>
        <dbReference type="ARBA" id="ARBA00023097"/>
    </source>
</evidence>
<dbReference type="NCBIfam" id="NF002825">
    <property type="entry name" value="PRK02999.1"/>
    <property type="match status" value="1"/>
</dbReference>
<evidence type="ECO:0000259" key="16">
    <source>
        <dbReference type="Pfam" id="PF20659"/>
    </source>
</evidence>
<feature type="binding site" evidence="10">
    <location>
        <position position="339"/>
    </location>
    <ligand>
        <name>glyoxylate</name>
        <dbReference type="ChEBI" id="CHEBI:36655"/>
    </ligand>
</feature>
<evidence type="ECO:0000259" key="14">
    <source>
        <dbReference type="Pfam" id="PF20656"/>
    </source>
</evidence>
<feature type="binding site" evidence="10">
    <location>
        <position position="116"/>
    </location>
    <ligand>
        <name>acetyl-CoA</name>
        <dbReference type="ChEBI" id="CHEBI:57288"/>
    </ligand>
</feature>
<comment type="catalytic activity">
    <reaction evidence="9 10 12">
        <text>glyoxylate + acetyl-CoA + H2O = (S)-malate + CoA + H(+)</text>
        <dbReference type="Rhea" id="RHEA:18181"/>
        <dbReference type="ChEBI" id="CHEBI:15377"/>
        <dbReference type="ChEBI" id="CHEBI:15378"/>
        <dbReference type="ChEBI" id="CHEBI:15589"/>
        <dbReference type="ChEBI" id="CHEBI:36655"/>
        <dbReference type="ChEBI" id="CHEBI:57287"/>
        <dbReference type="ChEBI" id="CHEBI:57288"/>
        <dbReference type="EC" id="2.3.3.9"/>
    </reaction>
</comment>
<proteinExistence type="inferred from homology"/>
<feature type="domain" description="Malate synthase G alpha-beta insertion" evidence="15">
    <location>
        <begin position="158"/>
        <end position="232"/>
    </location>
</feature>
<dbReference type="InterPro" id="IPR048356">
    <property type="entry name" value="MS_N"/>
</dbReference>
<dbReference type="GO" id="GO:0004474">
    <property type="term" value="F:malate synthase activity"/>
    <property type="evidence" value="ECO:0007669"/>
    <property type="project" value="UniProtKB-EC"/>
</dbReference>
<dbReference type="PANTHER" id="PTHR42739:SF1">
    <property type="entry name" value="MALATE SYNTHASE G"/>
    <property type="match status" value="1"/>
</dbReference>
<comment type="function">
    <text evidence="10">Involved in the glycolate utilization. Catalyzes the condensation and subsequent hydrolysis of acetyl-coenzyme A (acetyl-CoA) and glyoxylate to form malate and CoA.</text>
</comment>
<keyword evidence="2 10" id="KW-0329">Glyoxylate bypass</keyword>
<evidence type="ECO:0000256" key="6">
    <source>
        <dbReference type="ARBA" id="ARBA00022723"/>
    </source>
</evidence>
<gene>
    <name evidence="10" type="primary">glcB</name>
    <name evidence="17" type="ORF">KIH74_23740</name>
</gene>
<feature type="domain" description="Malate synthase C-terminal" evidence="16">
    <location>
        <begin position="590"/>
        <end position="679"/>
    </location>
</feature>
<dbReference type="Pfam" id="PF20659">
    <property type="entry name" value="MS_C"/>
    <property type="match status" value="1"/>
</dbReference>
<organism evidence="17 18">
    <name type="scientific">Kineosporia corallincola</name>
    <dbReference type="NCBI Taxonomy" id="2835133"/>
    <lineage>
        <taxon>Bacteria</taxon>
        <taxon>Bacillati</taxon>
        <taxon>Actinomycetota</taxon>
        <taxon>Actinomycetes</taxon>
        <taxon>Kineosporiales</taxon>
        <taxon>Kineosporiaceae</taxon>
        <taxon>Kineosporia</taxon>
    </lineage>
</organism>
<dbReference type="Gene3D" id="1.20.1220.12">
    <property type="entry name" value="Malate synthase, domain III"/>
    <property type="match status" value="1"/>
</dbReference>
<dbReference type="InterPro" id="IPR046363">
    <property type="entry name" value="MS_N_TIM-barrel_dom"/>
</dbReference>
<keyword evidence="7 10" id="KW-0460">Magnesium</keyword>